<reference evidence="4 5" key="1">
    <citation type="submission" date="2019-07" db="EMBL/GenBank/DDBJ databases">
        <title>Rufibacter sp. nov., isolated from lake sediment.</title>
        <authorList>
            <person name="Qu J.-H."/>
        </authorList>
    </citation>
    <scope>NUCLEOTIDE SEQUENCE [LARGE SCALE GENOMIC DNA]</scope>
    <source>
        <strain evidence="4 5">NBS58-1</strain>
    </source>
</reference>
<dbReference type="GO" id="GO:0000166">
    <property type="term" value="F:nucleotide binding"/>
    <property type="evidence" value="ECO:0007669"/>
    <property type="project" value="UniProtKB-UniRule"/>
</dbReference>
<dbReference type="InterPro" id="IPR035571">
    <property type="entry name" value="UPF0234-like_C"/>
</dbReference>
<dbReference type="HAMAP" id="MF_00632">
    <property type="entry name" value="UPF0234"/>
    <property type="match status" value="1"/>
</dbReference>
<comment type="similarity">
    <text evidence="2 3">Belongs to the YajQ family.</text>
</comment>
<evidence type="ECO:0000256" key="2">
    <source>
        <dbReference type="ARBA" id="ARBA00093450"/>
    </source>
</evidence>
<dbReference type="NCBIfam" id="NF003819">
    <property type="entry name" value="PRK05412.1"/>
    <property type="match status" value="1"/>
</dbReference>
<dbReference type="EMBL" id="VKKY01000001">
    <property type="protein sequence ID" value="KAA3439830.1"/>
    <property type="molecule type" value="Genomic_DNA"/>
</dbReference>
<comment type="function">
    <text evidence="3">Nucleotide-binding protein.</text>
</comment>
<dbReference type="PANTHER" id="PTHR30476:SF0">
    <property type="entry name" value="UPF0234 PROTEIN YAJQ"/>
    <property type="match status" value="1"/>
</dbReference>
<evidence type="ECO:0000256" key="3">
    <source>
        <dbReference type="HAMAP-Rule" id="MF_00632"/>
    </source>
</evidence>
<evidence type="ECO:0000313" key="4">
    <source>
        <dbReference type="EMBL" id="KAA3439830.1"/>
    </source>
</evidence>
<keyword evidence="5" id="KW-1185">Reference proteome</keyword>
<dbReference type="GO" id="GO:0005829">
    <property type="term" value="C:cytosol"/>
    <property type="evidence" value="ECO:0007669"/>
    <property type="project" value="TreeGrafter"/>
</dbReference>
<dbReference type="InterPro" id="IPR007551">
    <property type="entry name" value="YajQ/Smlt4090-like"/>
</dbReference>
<proteinExistence type="inferred from homology"/>
<gene>
    <name evidence="4" type="ORF">FOA19_03935</name>
</gene>
<dbReference type="Pfam" id="PF04461">
    <property type="entry name" value="YajQ"/>
    <property type="match status" value="1"/>
</dbReference>
<organism evidence="4 5">
    <name type="scientific">Rufibacter hautae</name>
    <dbReference type="NCBI Taxonomy" id="2595005"/>
    <lineage>
        <taxon>Bacteria</taxon>
        <taxon>Pseudomonadati</taxon>
        <taxon>Bacteroidota</taxon>
        <taxon>Cytophagia</taxon>
        <taxon>Cytophagales</taxon>
        <taxon>Hymenobacteraceae</taxon>
        <taxon>Rufibacter</taxon>
    </lineage>
</organism>
<evidence type="ECO:0000313" key="5">
    <source>
        <dbReference type="Proteomes" id="UP000324133"/>
    </source>
</evidence>
<dbReference type="OrthoDB" id="9801447at2"/>
<dbReference type="SUPFAM" id="SSF89963">
    <property type="entry name" value="YajQ-like"/>
    <property type="match status" value="2"/>
</dbReference>
<dbReference type="Gene3D" id="3.30.70.860">
    <property type="match status" value="1"/>
</dbReference>
<keyword evidence="1 3" id="KW-0547">Nucleotide-binding</keyword>
<dbReference type="CDD" id="cd11740">
    <property type="entry name" value="YajQ_like"/>
    <property type="match status" value="1"/>
</dbReference>
<protein>
    <recommendedName>
        <fullName evidence="3">Nucleotide-binding protein FOA19_03935</fullName>
    </recommendedName>
</protein>
<comment type="caution">
    <text evidence="4">The sequence shown here is derived from an EMBL/GenBank/DDBJ whole genome shotgun (WGS) entry which is preliminary data.</text>
</comment>
<dbReference type="Proteomes" id="UP000324133">
    <property type="component" value="Unassembled WGS sequence"/>
</dbReference>
<sequence>MPSFDIVSKVDPQTLDNAINTVKKEIQTRYDFKDTKGSVELDKKTNLVHIVTENDMRLRQIEDIILSKIVKQQIDSTALDFSNEASPSGPMIKKDVKVRAGLDKEDGKKIVKLIKDSKLKVTPAIMDDQVRVTAKKIDDLQEVIGMLRRAELGIPLQFVNMKS</sequence>
<dbReference type="InterPro" id="IPR036183">
    <property type="entry name" value="YajQ-like_sf"/>
</dbReference>
<dbReference type="AlphaFoldDB" id="A0A5B6TK52"/>
<dbReference type="Gene3D" id="3.30.70.990">
    <property type="entry name" value="YajQ-like, domain 2"/>
    <property type="match status" value="1"/>
</dbReference>
<evidence type="ECO:0000256" key="1">
    <source>
        <dbReference type="ARBA" id="ARBA00022741"/>
    </source>
</evidence>
<dbReference type="PANTHER" id="PTHR30476">
    <property type="entry name" value="UPF0234 PROTEIN YAJQ"/>
    <property type="match status" value="1"/>
</dbReference>
<accession>A0A5B6TK52</accession>
<dbReference type="InterPro" id="IPR035570">
    <property type="entry name" value="UPF0234_N"/>
</dbReference>
<dbReference type="RefSeq" id="WP_149089470.1">
    <property type="nucleotide sequence ID" value="NZ_VKKY01000001.1"/>
</dbReference>
<name>A0A5B6TK52_9BACT</name>